<dbReference type="AlphaFoldDB" id="A0A2J7TD50"/>
<evidence type="ECO:0000313" key="1">
    <source>
        <dbReference type="EMBL" id="PNG24673.1"/>
    </source>
</evidence>
<name>A0A2J7TD50_METSI</name>
<comment type="caution">
    <text evidence="1">The sequence shown here is derived from an EMBL/GenBank/DDBJ whole genome shotgun (WGS) entry which is preliminary data.</text>
</comment>
<evidence type="ECO:0000313" key="2">
    <source>
        <dbReference type="Proteomes" id="UP000236286"/>
    </source>
</evidence>
<accession>A0A2J7TD50</accession>
<dbReference type="Proteomes" id="UP000236286">
    <property type="component" value="Unassembled WGS sequence"/>
</dbReference>
<reference evidence="1 2" key="1">
    <citation type="submission" date="2017-10" db="EMBL/GenBank/DDBJ databases">
        <title>Genome announcement of Methylocella silvestris TVC from permafrost.</title>
        <authorList>
            <person name="Wang J."/>
            <person name="Geng K."/>
            <person name="Ul-Haque F."/>
            <person name="Crombie A.T."/>
            <person name="Street L.E."/>
            <person name="Wookey P.A."/>
            <person name="Murrell J.C."/>
            <person name="Pratscher J."/>
        </authorList>
    </citation>
    <scope>NUCLEOTIDE SEQUENCE [LARGE SCALE GENOMIC DNA]</scope>
    <source>
        <strain evidence="1 2">TVC</strain>
    </source>
</reference>
<gene>
    <name evidence="1" type="ORF">CR492_17565</name>
</gene>
<organism evidence="1 2">
    <name type="scientific">Methylocella silvestris</name>
    <dbReference type="NCBI Taxonomy" id="199596"/>
    <lineage>
        <taxon>Bacteria</taxon>
        <taxon>Pseudomonadati</taxon>
        <taxon>Pseudomonadota</taxon>
        <taxon>Alphaproteobacteria</taxon>
        <taxon>Hyphomicrobiales</taxon>
        <taxon>Beijerinckiaceae</taxon>
        <taxon>Methylocella</taxon>
    </lineage>
</organism>
<dbReference type="EMBL" id="PDZR01000027">
    <property type="protein sequence ID" value="PNG24673.1"/>
    <property type="molecule type" value="Genomic_DNA"/>
</dbReference>
<dbReference type="RefSeq" id="WP_102845034.1">
    <property type="nucleotide sequence ID" value="NZ_PDZR01000027.1"/>
</dbReference>
<sequence length="184" mass="21499">MFAYRPEKFASLYASDLGQRIWTFLTRPEQVARLETASGLGKPAVEGIEEQLLEEFREEVLADRVKQMIGHMVRQILEQQGWVLDQVDVKLQSVPFSKAARYRRPDWVTFHAFRNTSDPRDVAITDRRQNAPLPANTRWTYYATFASPLKAAVAFGVRDIRQLRQQIHTHGFQRVRIERMLRRA</sequence>
<dbReference type="OrthoDB" id="9157529at2"/>
<protein>
    <submittedName>
        <fullName evidence="1">Uncharacterized protein</fullName>
    </submittedName>
</protein>
<proteinExistence type="predicted"/>